<evidence type="ECO:0000256" key="1">
    <source>
        <dbReference type="SAM" id="MobiDB-lite"/>
    </source>
</evidence>
<feature type="region of interest" description="Disordered" evidence="1">
    <location>
        <begin position="1"/>
        <end position="64"/>
    </location>
</feature>
<protein>
    <submittedName>
        <fullName evidence="2">Uncharacterized protein</fullName>
    </submittedName>
</protein>
<comment type="caution">
    <text evidence="2">The sequence shown here is derived from an EMBL/GenBank/DDBJ whole genome shotgun (WGS) entry which is preliminary data.</text>
</comment>
<organism evidence="2 3">
    <name type="scientific">Coccomyxa viridis</name>
    <dbReference type="NCBI Taxonomy" id="1274662"/>
    <lineage>
        <taxon>Eukaryota</taxon>
        <taxon>Viridiplantae</taxon>
        <taxon>Chlorophyta</taxon>
        <taxon>core chlorophytes</taxon>
        <taxon>Trebouxiophyceae</taxon>
        <taxon>Trebouxiophyceae incertae sedis</taxon>
        <taxon>Coccomyxaceae</taxon>
        <taxon>Coccomyxa</taxon>
    </lineage>
</organism>
<feature type="region of interest" description="Disordered" evidence="1">
    <location>
        <begin position="181"/>
        <end position="227"/>
    </location>
</feature>
<name>A0AAV1IG28_9CHLO</name>
<accession>A0AAV1IG28</accession>
<sequence length="430" mass="46258">MDAGEDSQIGPAIVPEIKTPAKGVQQPPKKRRNSLSPGSPGGSPGNNAKYTFKRDRRYRDAPGGTRNIQKIYRWDRGQRVSKFRALLPLSQNMEPYILGDFRSMQDALQAADRAVLAYYGRGHPLGVTNMPQELYEVEKLSGHDLEDFLLSLEPEGWDRSAAVIDRSAASHEVQGALTGAAELASTSSQEDASEHEAAAAGGSQQGKGMAQSKGRAEASLADAAQHRKRRLKELMAEQELALNLGSATEAPQATPISSRPVNAFEADRPDEAGADTRMDRSGFAWADPWASRFAELHDYAADLRHIARCRAAGGAVDVGVREADMTCSRCGMAGHNARNLACPMRAFTGEQTAAPAQPPGPRTAGRSWPDKLSPQMVGVLRAVQRAAGECLDAPEMSLFQPLFECLSPDALLAVGCLLEARILAGAQQLY</sequence>
<evidence type="ECO:0000313" key="2">
    <source>
        <dbReference type="EMBL" id="CAK0785771.1"/>
    </source>
</evidence>
<dbReference type="Proteomes" id="UP001314263">
    <property type="component" value="Unassembled WGS sequence"/>
</dbReference>
<proteinExistence type="predicted"/>
<dbReference type="AlphaFoldDB" id="A0AAV1IG28"/>
<feature type="compositionally biased region" description="Low complexity" evidence="1">
    <location>
        <begin position="198"/>
        <end position="213"/>
    </location>
</feature>
<keyword evidence="3" id="KW-1185">Reference proteome</keyword>
<gene>
    <name evidence="2" type="ORF">CVIRNUC_008982</name>
</gene>
<reference evidence="2 3" key="1">
    <citation type="submission" date="2023-10" db="EMBL/GenBank/DDBJ databases">
        <authorList>
            <person name="Maclean D."/>
            <person name="Macfadyen A."/>
        </authorList>
    </citation>
    <scope>NUCLEOTIDE SEQUENCE [LARGE SCALE GENOMIC DNA]</scope>
</reference>
<evidence type="ECO:0000313" key="3">
    <source>
        <dbReference type="Proteomes" id="UP001314263"/>
    </source>
</evidence>
<dbReference type="EMBL" id="CAUYUE010000013">
    <property type="protein sequence ID" value="CAK0785771.1"/>
    <property type="molecule type" value="Genomic_DNA"/>
</dbReference>